<dbReference type="Proteomes" id="UP000886595">
    <property type="component" value="Unassembled WGS sequence"/>
</dbReference>
<evidence type="ECO:0000259" key="2">
    <source>
        <dbReference type="Pfam" id="PF13952"/>
    </source>
</evidence>
<gene>
    <name evidence="3" type="ORF">Bca52824_092219</name>
</gene>
<dbReference type="EMBL" id="JAAMPC010001617">
    <property type="protein sequence ID" value="KAG2238554.1"/>
    <property type="molecule type" value="Genomic_DNA"/>
</dbReference>
<dbReference type="InterPro" id="IPR025312">
    <property type="entry name" value="DUF4216"/>
</dbReference>
<name>A0A8X7NVA2_BRACI</name>
<dbReference type="PANTHER" id="PTHR48258:SF4">
    <property type="entry name" value="DUF4216 DOMAIN-CONTAINING PROTEIN"/>
    <property type="match status" value="1"/>
</dbReference>
<evidence type="ECO:0000313" key="3">
    <source>
        <dbReference type="EMBL" id="KAG2238554.1"/>
    </source>
</evidence>
<protein>
    <recommendedName>
        <fullName evidence="2">DUF4216 domain-containing protein</fullName>
    </recommendedName>
</protein>
<organism evidence="3 4">
    <name type="scientific">Brassica carinata</name>
    <name type="common">Ethiopian mustard</name>
    <name type="synonym">Abyssinian cabbage</name>
    <dbReference type="NCBI Taxonomy" id="52824"/>
    <lineage>
        <taxon>Eukaryota</taxon>
        <taxon>Viridiplantae</taxon>
        <taxon>Streptophyta</taxon>
        <taxon>Embryophyta</taxon>
        <taxon>Tracheophyta</taxon>
        <taxon>Spermatophyta</taxon>
        <taxon>Magnoliopsida</taxon>
        <taxon>eudicotyledons</taxon>
        <taxon>Gunneridae</taxon>
        <taxon>Pentapetalae</taxon>
        <taxon>rosids</taxon>
        <taxon>malvids</taxon>
        <taxon>Brassicales</taxon>
        <taxon>Brassicaceae</taxon>
        <taxon>Brassiceae</taxon>
        <taxon>Brassica</taxon>
    </lineage>
</organism>
<evidence type="ECO:0000256" key="1">
    <source>
        <dbReference type="SAM" id="MobiDB-lite"/>
    </source>
</evidence>
<evidence type="ECO:0000313" key="4">
    <source>
        <dbReference type="Proteomes" id="UP000886595"/>
    </source>
</evidence>
<proteinExistence type="predicted"/>
<dbReference type="OrthoDB" id="1719384at2759"/>
<sequence length="234" mass="26455">MVEDNCADKSYPNWLQSLAHGPMVKVTSWPIYFSRGYIFHTHDYGKERKTANYGVCVKGTVSSGLSDEPDFYGIIRDIIELHYHGPVELKVVVFFCDWYDSTSGRGIRRNKSGIIDVNVTKRYGKYDPFILASQADQVCYVPYPRVTRKREQQWEAAIVIQPRGKVLVDGNLDFTAMQSENDSPIINVDSVEVETLTNLHGQVEDLDDVNVNDESGSDDEDGNSDIEVTDEDSE</sequence>
<reference evidence="3 4" key="1">
    <citation type="submission" date="2020-02" db="EMBL/GenBank/DDBJ databases">
        <authorList>
            <person name="Ma Q."/>
            <person name="Huang Y."/>
            <person name="Song X."/>
            <person name="Pei D."/>
        </authorList>
    </citation>
    <scope>NUCLEOTIDE SEQUENCE [LARGE SCALE GENOMIC DNA]</scope>
    <source>
        <strain evidence="3">Sxm20200214</strain>
        <tissue evidence="3">Leaf</tissue>
    </source>
</reference>
<comment type="caution">
    <text evidence="3">The sequence shown here is derived from an EMBL/GenBank/DDBJ whole genome shotgun (WGS) entry which is preliminary data.</text>
</comment>
<dbReference type="Pfam" id="PF13952">
    <property type="entry name" value="DUF4216"/>
    <property type="match status" value="1"/>
</dbReference>
<dbReference type="PANTHER" id="PTHR48258">
    <property type="entry name" value="DUF4218 DOMAIN-CONTAINING PROTEIN-RELATED"/>
    <property type="match status" value="1"/>
</dbReference>
<feature type="domain" description="DUF4216" evidence="2">
    <location>
        <begin position="79"/>
        <end position="154"/>
    </location>
</feature>
<keyword evidence="4" id="KW-1185">Reference proteome</keyword>
<dbReference type="AlphaFoldDB" id="A0A8X7NVA2"/>
<feature type="region of interest" description="Disordered" evidence="1">
    <location>
        <begin position="205"/>
        <end position="234"/>
    </location>
</feature>
<accession>A0A8X7NVA2</accession>